<keyword evidence="7" id="KW-1185">Reference proteome</keyword>
<sequence length="955" mass="107956">MREQSRTTGRKSEGERMEKSAETRREYYFDSLSCTASEAAKTDQGARANQRPEGPCDHKLLSRWAVTFRLAVGRVPNPAERKPRGEVGSAHSLFEEGEGLDEAEGSGGGFHLHVLYDASISRAFINPPACPDARRGCSRATQHLFTVSILLLIEYAHHHWPRHVQKLESLISKNFFTNINGNIRTAMRLLDLNLSLIEFVGDIPPYAILSHTWGADHEEVTYKDVVTGLGNTKAGYKKLHFCREQASRDGLSYFWVDTCCIDKSSSSELTEAINSMFRWYRYAAKCYVYLVDVLVGGIDENVEVTRESTFRNKLVAPRLVEFFSLEGKRLGDKSSLETQIQDITGIPTNALRGTDLSQFSVAERISWAATRETKREEDRAYSLLGLFEVYMPLIYGEGRDNAFNRLRAKIDKRLRNYEPEKKASSEASEFSINQAKLVVYDTTRNTNSSISTLTSSKTIFEASSESLASGLQPASVEEDLRELLNQRHFATCRWIFDTLEFSNWQPHLRPILWIRGKPGSGKSILSATLIEHLQAEGTVTAYFFCSLGDDSRRTFESFLQTWLWQILEQMPEFTQCALQHQKKGPGIRGQHEPVKNALGDIISRSTKIICLIVDGLDECEPASADKLIHFVSTMGQNCLFAIISRPENWIRKALDSGVKDRVCIIPVTNSATEKDLGRWIQACVGQEWALAKLQEGADGMFLWARFQLEALEAQFAIEDAKAVLQNDLPKDLEATYERLLAKIQDIPNALRRARAFRIQQWITAANRPLTLNELDFALGIHIDSQVSPQQRSLMRGESDVVEACGSFVEITKAGQIRFVYASAKDFLTSKGVQFGLSQPYPVDRFQKALSAMHIARACITSLSFSDISLIGKRPSRLSDVEKLHAFIVEYPFLEYAALNWWKHLDKIPYEDGGLLQSTIAQFLGSSEKTWRWLQLYQYLTQFHSMDSVFSHPNTT</sequence>
<reference evidence="8" key="3">
    <citation type="submission" date="2025-04" db="UniProtKB">
        <authorList>
            <consortium name="RefSeq"/>
        </authorList>
    </citation>
    <scope>IDENTIFICATION</scope>
    <source>
        <strain evidence="8">CBS 304.34</strain>
    </source>
</reference>
<dbReference type="Gene3D" id="3.40.50.300">
    <property type="entry name" value="P-loop containing nucleotide triphosphate hydrolases"/>
    <property type="match status" value="1"/>
</dbReference>
<accession>A0A6A6YGE4</accession>
<gene>
    <name evidence="6 8" type="ORF">BDZ99DRAFT_535656</name>
</gene>
<dbReference type="EMBL" id="MU003704">
    <property type="protein sequence ID" value="KAF2807886.1"/>
    <property type="molecule type" value="Genomic_DNA"/>
</dbReference>
<reference evidence="8" key="2">
    <citation type="submission" date="2020-04" db="EMBL/GenBank/DDBJ databases">
        <authorList>
            <consortium name="NCBI Genome Project"/>
        </authorList>
    </citation>
    <scope>NUCLEOTIDE SEQUENCE</scope>
    <source>
        <strain evidence="8">CBS 304.34</strain>
    </source>
</reference>
<dbReference type="Pfam" id="PF22939">
    <property type="entry name" value="WHD_GPIID"/>
    <property type="match status" value="1"/>
</dbReference>
<name>A0A6A6YGE4_9PEZI</name>
<dbReference type="InterPro" id="IPR010730">
    <property type="entry name" value="HET"/>
</dbReference>
<evidence type="ECO:0000256" key="1">
    <source>
        <dbReference type="ARBA" id="ARBA00022737"/>
    </source>
</evidence>
<feature type="domain" description="Heterokaryon incompatibility" evidence="3">
    <location>
        <begin position="206"/>
        <end position="292"/>
    </location>
</feature>
<evidence type="ECO:0000259" key="4">
    <source>
        <dbReference type="Pfam" id="PF22939"/>
    </source>
</evidence>
<evidence type="ECO:0000256" key="2">
    <source>
        <dbReference type="SAM" id="MobiDB-lite"/>
    </source>
</evidence>
<evidence type="ECO:0000259" key="3">
    <source>
        <dbReference type="Pfam" id="PF06985"/>
    </source>
</evidence>
<evidence type="ECO:0000313" key="6">
    <source>
        <dbReference type="EMBL" id="KAF2807886.1"/>
    </source>
</evidence>
<organism evidence="6">
    <name type="scientific">Mytilinidion resinicola</name>
    <dbReference type="NCBI Taxonomy" id="574789"/>
    <lineage>
        <taxon>Eukaryota</taxon>
        <taxon>Fungi</taxon>
        <taxon>Dikarya</taxon>
        <taxon>Ascomycota</taxon>
        <taxon>Pezizomycotina</taxon>
        <taxon>Dothideomycetes</taxon>
        <taxon>Pleosporomycetidae</taxon>
        <taxon>Mytilinidiales</taxon>
        <taxon>Mytilinidiaceae</taxon>
        <taxon>Mytilinidion</taxon>
    </lineage>
</organism>
<evidence type="ECO:0000313" key="8">
    <source>
        <dbReference type="RefSeq" id="XP_033574850.1"/>
    </source>
</evidence>
<dbReference type="SUPFAM" id="SSF52540">
    <property type="entry name" value="P-loop containing nucleoside triphosphate hydrolases"/>
    <property type="match status" value="1"/>
</dbReference>
<feature type="region of interest" description="Disordered" evidence="2">
    <location>
        <begin position="1"/>
        <end position="23"/>
    </location>
</feature>
<feature type="domain" description="GPI inositol-deacylase winged helix" evidence="4">
    <location>
        <begin position="752"/>
        <end position="833"/>
    </location>
</feature>
<dbReference type="InterPro" id="IPR056884">
    <property type="entry name" value="NPHP3-like_N"/>
</dbReference>
<evidence type="ECO:0000313" key="7">
    <source>
        <dbReference type="Proteomes" id="UP000504636"/>
    </source>
</evidence>
<dbReference type="GeneID" id="54467458"/>
<evidence type="ECO:0000259" key="5">
    <source>
        <dbReference type="Pfam" id="PF24883"/>
    </source>
</evidence>
<dbReference type="OrthoDB" id="1577640at2759"/>
<keyword evidence="1" id="KW-0677">Repeat</keyword>
<dbReference type="InterPro" id="IPR027417">
    <property type="entry name" value="P-loop_NTPase"/>
</dbReference>
<protein>
    <submittedName>
        <fullName evidence="6 8">HET-domain-containing protein</fullName>
    </submittedName>
</protein>
<dbReference type="Pfam" id="PF06985">
    <property type="entry name" value="HET"/>
    <property type="match status" value="1"/>
</dbReference>
<dbReference type="RefSeq" id="XP_033574850.1">
    <property type="nucleotide sequence ID" value="XM_033726565.1"/>
</dbReference>
<feature type="domain" description="Nephrocystin 3-like N-terminal" evidence="5">
    <location>
        <begin position="491"/>
        <end position="642"/>
    </location>
</feature>
<reference evidence="6 8" key="1">
    <citation type="journal article" date="2020" name="Stud. Mycol.">
        <title>101 Dothideomycetes genomes: a test case for predicting lifestyles and emergence of pathogens.</title>
        <authorList>
            <person name="Haridas S."/>
            <person name="Albert R."/>
            <person name="Binder M."/>
            <person name="Bloem J."/>
            <person name="Labutti K."/>
            <person name="Salamov A."/>
            <person name="Andreopoulos B."/>
            <person name="Baker S."/>
            <person name="Barry K."/>
            <person name="Bills G."/>
            <person name="Bluhm B."/>
            <person name="Cannon C."/>
            <person name="Castanera R."/>
            <person name="Culley D."/>
            <person name="Daum C."/>
            <person name="Ezra D."/>
            <person name="Gonzalez J."/>
            <person name="Henrissat B."/>
            <person name="Kuo A."/>
            <person name="Liang C."/>
            <person name="Lipzen A."/>
            <person name="Lutzoni F."/>
            <person name="Magnuson J."/>
            <person name="Mondo S."/>
            <person name="Nolan M."/>
            <person name="Ohm R."/>
            <person name="Pangilinan J."/>
            <person name="Park H.-J."/>
            <person name="Ramirez L."/>
            <person name="Alfaro M."/>
            <person name="Sun H."/>
            <person name="Tritt A."/>
            <person name="Yoshinaga Y."/>
            <person name="Zwiers L.-H."/>
            <person name="Turgeon B."/>
            <person name="Goodwin S."/>
            <person name="Spatafora J."/>
            <person name="Crous P."/>
            <person name="Grigoriev I."/>
        </authorList>
    </citation>
    <scope>NUCLEOTIDE SEQUENCE</scope>
    <source>
        <strain evidence="6 8">CBS 304.34</strain>
    </source>
</reference>
<dbReference type="PANTHER" id="PTHR10622">
    <property type="entry name" value="HET DOMAIN-CONTAINING PROTEIN"/>
    <property type="match status" value="1"/>
</dbReference>
<dbReference type="Proteomes" id="UP000504636">
    <property type="component" value="Unplaced"/>
</dbReference>
<dbReference type="Pfam" id="PF24883">
    <property type="entry name" value="NPHP3_N"/>
    <property type="match status" value="1"/>
</dbReference>
<proteinExistence type="predicted"/>
<dbReference type="InterPro" id="IPR054471">
    <property type="entry name" value="GPIID_WHD"/>
</dbReference>
<dbReference type="AlphaFoldDB" id="A0A6A6YGE4"/>
<dbReference type="PANTHER" id="PTHR10622:SF11">
    <property type="entry name" value="HET-DOMAIN-CONTAINING PROTEIN"/>
    <property type="match status" value="1"/>
</dbReference>